<organism evidence="1 2">
    <name type="scientific">Jatropha curcas</name>
    <name type="common">Barbados nut</name>
    <dbReference type="NCBI Taxonomy" id="180498"/>
    <lineage>
        <taxon>Eukaryota</taxon>
        <taxon>Viridiplantae</taxon>
        <taxon>Streptophyta</taxon>
        <taxon>Embryophyta</taxon>
        <taxon>Tracheophyta</taxon>
        <taxon>Spermatophyta</taxon>
        <taxon>Magnoliopsida</taxon>
        <taxon>eudicotyledons</taxon>
        <taxon>Gunneridae</taxon>
        <taxon>Pentapetalae</taxon>
        <taxon>rosids</taxon>
        <taxon>fabids</taxon>
        <taxon>Malpighiales</taxon>
        <taxon>Euphorbiaceae</taxon>
        <taxon>Crotonoideae</taxon>
        <taxon>Jatropheae</taxon>
        <taxon>Jatropha</taxon>
    </lineage>
</organism>
<proteinExistence type="predicted"/>
<name>A0A067KPW8_JATCU</name>
<dbReference type="EMBL" id="KK914370">
    <property type="protein sequence ID" value="KDP38226.1"/>
    <property type="molecule type" value="Genomic_DNA"/>
</dbReference>
<evidence type="ECO:0000313" key="2">
    <source>
        <dbReference type="Proteomes" id="UP000027138"/>
    </source>
</evidence>
<protein>
    <submittedName>
        <fullName evidence="1">Uncharacterized protein</fullName>
    </submittedName>
</protein>
<gene>
    <name evidence="1" type="ORF">JCGZ_04869</name>
</gene>
<dbReference type="Proteomes" id="UP000027138">
    <property type="component" value="Unassembled WGS sequence"/>
</dbReference>
<sequence length="60" mass="6703">MLVLLFLSEIAFAEQSKIRKTRVDGEDHANFAENKIAADGSSSPPARHYIRNHSSCGTEW</sequence>
<reference evidence="1 2" key="1">
    <citation type="journal article" date="2014" name="PLoS ONE">
        <title>Global Analysis of Gene Expression Profiles in Physic Nut (Jatropha curcas L.) Seedlings Exposed to Salt Stress.</title>
        <authorList>
            <person name="Zhang L."/>
            <person name="Zhang C."/>
            <person name="Wu P."/>
            <person name="Chen Y."/>
            <person name="Li M."/>
            <person name="Jiang H."/>
            <person name="Wu G."/>
        </authorList>
    </citation>
    <scope>NUCLEOTIDE SEQUENCE [LARGE SCALE GENOMIC DNA]</scope>
    <source>
        <strain evidence="2">cv. GZQX0401</strain>
        <tissue evidence="1">Young leaves</tissue>
    </source>
</reference>
<evidence type="ECO:0000313" key="1">
    <source>
        <dbReference type="EMBL" id="KDP38226.1"/>
    </source>
</evidence>
<dbReference type="AlphaFoldDB" id="A0A067KPW8"/>
<keyword evidence="2" id="KW-1185">Reference proteome</keyword>
<accession>A0A067KPW8</accession>